<keyword evidence="3 6" id="KW-0812">Transmembrane</keyword>
<evidence type="ECO:0000313" key="7">
    <source>
        <dbReference type="EMBL" id="QBA64279.1"/>
    </source>
</evidence>
<evidence type="ECO:0000256" key="2">
    <source>
        <dbReference type="ARBA" id="ARBA00022475"/>
    </source>
</evidence>
<feature type="transmembrane region" description="Helical" evidence="6">
    <location>
        <begin position="450"/>
        <end position="468"/>
    </location>
</feature>
<evidence type="ECO:0000256" key="3">
    <source>
        <dbReference type="ARBA" id="ARBA00022692"/>
    </source>
</evidence>
<evidence type="ECO:0000256" key="1">
    <source>
        <dbReference type="ARBA" id="ARBA00004651"/>
    </source>
</evidence>
<dbReference type="InterPro" id="IPR050833">
    <property type="entry name" value="Poly_Biosynth_Transport"/>
</dbReference>
<dbReference type="Proteomes" id="UP000290889">
    <property type="component" value="Chromosome"/>
</dbReference>
<feature type="transmembrane region" description="Helical" evidence="6">
    <location>
        <begin position="156"/>
        <end position="173"/>
    </location>
</feature>
<protein>
    <submittedName>
        <fullName evidence="7">Lipopolysaccharide biosynthesis protein</fullName>
    </submittedName>
</protein>
<feature type="transmembrane region" description="Helical" evidence="6">
    <location>
        <begin position="251"/>
        <end position="271"/>
    </location>
</feature>
<feature type="transmembrane region" description="Helical" evidence="6">
    <location>
        <begin position="330"/>
        <end position="349"/>
    </location>
</feature>
<feature type="transmembrane region" description="Helical" evidence="6">
    <location>
        <begin position="120"/>
        <end position="140"/>
    </location>
</feature>
<gene>
    <name evidence="7" type="ORF">EQY75_06900</name>
</gene>
<dbReference type="KEGG" id="mur:EQY75_06900"/>
<dbReference type="AlphaFoldDB" id="A0A411E9B6"/>
<feature type="transmembrane region" description="Helical" evidence="6">
    <location>
        <begin position="179"/>
        <end position="197"/>
    </location>
</feature>
<dbReference type="InterPro" id="IPR002797">
    <property type="entry name" value="Polysacc_synth"/>
</dbReference>
<dbReference type="GO" id="GO:0005886">
    <property type="term" value="C:plasma membrane"/>
    <property type="evidence" value="ECO:0007669"/>
    <property type="project" value="UniProtKB-SubCell"/>
</dbReference>
<dbReference type="EMBL" id="CP035544">
    <property type="protein sequence ID" value="QBA64279.1"/>
    <property type="molecule type" value="Genomic_DNA"/>
</dbReference>
<organism evidence="7 8">
    <name type="scientific">Muriicola soli</name>
    <dbReference type="NCBI Taxonomy" id="2507538"/>
    <lineage>
        <taxon>Bacteria</taxon>
        <taxon>Pseudomonadati</taxon>
        <taxon>Bacteroidota</taxon>
        <taxon>Flavobacteriia</taxon>
        <taxon>Flavobacteriales</taxon>
        <taxon>Flavobacteriaceae</taxon>
        <taxon>Muriicola</taxon>
    </lineage>
</organism>
<name>A0A411E9B6_9FLAO</name>
<evidence type="ECO:0000313" key="8">
    <source>
        <dbReference type="Proteomes" id="UP000290889"/>
    </source>
</evidence>
<accession>A0A411E9B6</accession>
<feature type="transmembrane region" description="Helical" evidence="6">
    <location>
        <begin position="217"/>
        <end position="235"/>
    </location>
</feature>
<keyword evidence="2" id="KW-1003">Cell membrane</keyword>
<dbReference type="PANTHER" id="PTHR30250:SF11">
    <property type="entry name" value="O-ANTIGEN TRANSPORTER-RELATED"/>
    <property type="match status" value="1"/>
</dbReference>
<feature type="transmembrane region" description="Helical" evidence="6">
    <location>
        <begin position="361"/>
        <end position="380"/>
    </location>
</feature>
<feature type="transmembrane region" description="Helical" evidence="6">
    <location>
        <begin position="426"/>
        <end position="444"/>
    </location>
</feature>
<proteinExistence type="predicted"/>
<dbReference type="PANTHER" id="PTHR30250">
    <property type="entry name" value="PST FAMILY PREDICTED COLANIC ACID TRANSPORTER"/>
    <property type="match status" value="1"/>
</dbReference>
<evidence type="ECO:0000256" key="4">
    <source>
        <dbReference type="ARBA" id="ARBA00022989"/>
    </source>
</evidence>
<dbReference type="OrthoDB" id="88014at2"/>
<evidence type="ECO:0000256" key="5">
    <source>
        <dbReference type="ARBA" id="ARBA00023136"/>
    </source>
</evidence>
<feature type="transmembrane region" description="Helical" evidence="6">
    <location>
        <begin position="37"/>
        <end position="60"/>
    </location>
</feature>
<feature type="transmembrane region" description="Helical" evidence="6">
    <location>
        <begin position="80"/>
        <end position="100"/>
    </location>
</feature>
<feature type="transmembrane region" description="Helical" evidence="6">
    <location>
        <begin position="292"/>
        <end position="315"/>
    </location>
</feature>
<dbReference type="Pfam" id="PF01943">
    <property type="entry name" value="Polysacc_synt"/>
    <property type="match status" value="1"/>
</dbReference>
<keyword evidence="4 6" id="KW-1133">Transmembrane helix</keyword>
<keyword evidence="8" id="KW-1185">Reference proteome</keyword>
<feature type="transmembrane region" description="Helical" evidence="6">
    <location>
        <begin position="12"/>
        <end position="31"/>
    </location>
</feature>
<feature type="transmembrane region" description="Helical" evidence="6">
    <location>
        <begin position="386"/>
        <end position="405"/>
    </location>
</feature>
<comment type="subcellular location">
    <subcellularLocation>
        <location evidence="1">Cell membrane</location>
        <topology evidence="1">Multi-pass membrane protein</topology>
    </subcellularLocation>
</comment>
<dbReference type="RefSeq" id="WP_129604197.1">
    <property type="nucleotide sequence ID" value="NZ_CP035544.1"/>
</dbReference>
<reference evidence="7 8" key="1">
    <citation type="submission" date="2019-01" db="EMBL/GenBank/DDBJ databases">
        <title>Muriicola soli sp. nov., isolated from soil.</title>
        <authorList>
            <person name="Kang H.J."/>
            <person name="Kim S.B."/>
        </authorList>
    </citation>
    <scope>NUCLEOTIDE SEQUENCE [LARGE SCALE GENOMIC DNA]</scope>
    <source>
        <strain evidence="7 8">MMS17-SY002</strain>
    </source>
</reference>
<keyword evidence="5 6" id="KW-0472">Membrane</keyword>
<evidence type="ECO:0000256" key="6">
    <source>
        <dbReference type="SAM" id="Phobius"/>
    </source>
</evidence>
<sequence>MGIVFKQSLSNMVITYVGFAIGAINTLFLYARFLSDTYFGLVGVILATSAILMPLLALGVPNTMIKFYSSYSDKNTQDKFLALMLLLPMILIVPLAIFSYFANDLIGAFIGQRNEIAENYVWHIFLIALAMAYFEVFYSWSRIHLRSVFGNFMKEIFARLAIMLLLFAVYFNLISVDTFLQALVGVYLLRTAVMKLYAYRLRMPRLTLKFPSNLKSILTYSVLIILGGSTAVILLEVDKFMINQFIEIEKVAYYSVAVFIATVIAVPSRAMHQITYPMTAALLNSQDQKGLAILYQKSSLTLFITAGLLFILILLNLEDLYRLLPENYRGGFYVVFLIGLAKLFDALLGNNNAILYNSDHYKAILFMGVLLACFTILLNLYLIPEIGINGAALATFIAVFIYNILKLLYVKIKLGLQPFSRETFKVVFLLIIVGAVFFALQFPFHPILNIALKSLLITLMYVGVLYRFRISDDVYGILSKYLNPKK</sequence>